<dbReference type="InterPro" id="IPR036188">
    <property type="entry name" value="FAD/NAD-bd_sf"/>
</dbReference>
<feature type="region of interest" description="Disordered" evidence="1">
    <location>
        <begin position="459"/>
        <end position="480"/>
    </location>
</feature>
<evidence type="ECO:0000256" key="1">
    <source>
        <dbReference type="SAM" id="MobiDB-lite"/>
    </source>
</evidence>
<dbReference type="OrthoDB" id="101972at2"/>
<protein>
    <submittedName>
        <fullName evidence="3">Uncharacterized NAD(P)/FAD-binding protein YdhS</fullName>
    </submittedName>
</protein>
<evidence type="ECO:0000313" key="3">
    <source>
        <dbReference type="EMBL" id="SEJ40089.1"/>
    </source>
</evidence>
<accession>A0A1H6YFR5</accession>
<dbReference type="Pfam" id="PF13454">
    <property type="entry name" value="NAD_binding_9"/>
    <property type="match status" value="1"/>
</dbReference>
<organism evidence="3 4">
    <name type="scientific">Frateuria terrea</name>
    <dbReference type="NCBI Taxonomy" id="529704"/>
    <lineage>
        <taxon>Bacteria</taxon>
        <taxon>Pseudomonadati</taxon>
        <taxon>Pseudomonadota</taxon>
        <taxon>Gammaproteobacteria</taxon>
        <taxon>Lysobacterales</taxon>
        <taxon>Rhodanobacteraceae</taxon>
        <taxon>Frateuria</taxon>
    </lineage>
</organism>
<evidence type="ECO:0000259" key="2">
    <source>
        <dbReference type="Pfam" id="PF13454"/>
    </source>
</evidence>
<dbReference type="InterPro" id="IPR038732">
    <property type="entry name" value="HpyO/CreE_NAD-binding"/>
</dbReference>
<dbReference type="PANTHER" id="PTHR40254:SF1">
    <property type="entry name" value="BLR0577 PROTEIN"/>
    <property type="match status" value="1"/>
</dbReference>
<dbReference type="RefSeq" id="WP_091339992.1">
    <property type="nucleotide sequence ID" value="NZ_FNYC01000007.1"/>
</dbReference>
<dbReference type="EMBL" id="FNYC01000007">
    <property type="protein sequence ID" value="SEJ40089.1"/>
    <property type="molecule type" value="Genomic_DNA"/>
</dbReference>
<dbReference type="PANTHER" id="PTHR40254">
    <property type="entry name" value="BLR0577 PROTEIN"/>
    <property type="match status" value="1"/>
</dbReference>
<keyword evidence="4" id="KW-1185">Reference proteome</keyword>
<dbReference type="SUPFAM" id="SSF51905">
    <property type="entry name" value="FAD/NAD(P)-binding domain"/>
    <property type="match status" value="1"/>
</dbReference>
<name>A0A1H6YFR5_9GAMM</name>
<evidence type="ECO:0000313" key="4">
    <source>
        <dbReference type="Proteomes" id="UP000199420"/>
    </source>
</evidence>
<feature type="domain" description="FAD-dependent urate hydroxylase HpyO/Asp monooxygenase CreE-like FAD/NAD(P)-binding" evidence="2">
    <location>
        <begin position="5"/>
        <end position="153"/>
    </location>
</feature>
<dbReference type="InterPro" id="IPR052189">
    <property type="entry name" value="L-asp_N-monooxygenase_NS-form"/>
</dbReference>
<sequence length="480" mass="51151">MADIAIIGGGAAGASLFGELLRRGSARVHWITGDRAVAGRGVAYASGSGRHLLNVRAQAMSLFAGSEGEFLQFAAQRVDGAGADDFLPRDLFGDFVEAQVRACADQALLQGRHFQIHGDDAVQVEPLCDGGYAVRLAGGLLIKADAVVLALGALSPRPLKTVSREALQGGAYVLDPWHVNRRETAPRRVLVIGTGLTAVDTLLSAGARWPQAELVAVSRHGQLPFEHGLLPLPPYAGQSALNTTLLASDNLLAMLRHVRRAIAAAPQADRRSLVDGMRPINARLWRRLDARQRRQFLRHLRWLWESARHRVAPASAEALTAMREQGRLRLHAARVLGVDGHGPLRVSLRHRATQQLDTLSADLVIQATGLDTAVAFTEHPLLSRLLRDGLAMPDPLQLGVAAHPDGQLINARGELQVGLYAIGALLRGNLWECSAMAEIRVAAQQLARRLAAADSVGVSHAGGASAGKLREPAAGLAPSA</sequence>
<gene>
    <name evidence="3" type="ORF">SAMN04487997_3214</name>
</gene>
<proteinExistence type="predicted"/>
<dbReference type="AlphaFoldDB" id="A0A1H6YFR5"/>
<dbReference type="Proteomes" id="UP000199420">
    <property type="component" value="Unassembled WGS sequence"/>
</dbReference>
<dbReference type="Gene3D" id="3.50.50.60">
    <property type="entry name" value="FAD/NAD(P)-binding domain"/>
    <property type="match status" value="2"/>
</dbReference>
<reference evidence="3 4" key="1">
    <citation type="submission" date="2016-10" db="EMBL/GenBank/DDBJ databases">
        <authorList>
            <person name="de Groot N.N."/>
        </authorList>
    </citation>
    <scope>NUCLEOTIDE SEQUENCE [LARGE SCALE GENOMIC DNA]</scope>
    <source>
        <strain evidence="3 4">DSM 26515</strain>
    </source>
</reference>